<keyword evidence="4 10" id="KW-1134">Transmembrane beta strand</keyword>
<evidence type="ECO:0000256" key="12">
    <source>
        <dbReference type="SAM" id="SignalP"/>
    </source>
</evidence>
<evidence type="ECO:0000256" key="9">
    <source>
        <dbReference type="ARBA" id="ARBA00023237"/>
    </source>
</evidence>
<keyword evidence="9 10" id="KW-0998">Cell outer membrane</keyword>
<keyword evidence="3 10" id="KW-0813">Transport</keyword>
<feature type="signal peptide" evidence="12">
    <location>
        <begin position="1"/>
        <end position="26"/>
    </location>
</feature>
<evidence type="ECO:0000256" key="10">
    <source>
        <dbReference type="PROSITE-ProRule" id="PRU01360"/>
    </source>
</evidence>
<evidence type="ECO:0000256" key="2">
    <source>
        <dbReference type="ARBA" id="ARBA00009810"/>
    </source>
</evidence>
<evidence type="ECO:0000256" key="7">
    <source>
        <dbReference type="ARBA" id="ARBA00023136"/>
    </source>
</evidence>
<protein>
    <submittedName>
        <fullName evidence="15">TonB-dependent siderophore receptor</fullName>
    </submittedName>
</protein>
<dbReference type="Pfam" id="PF00593">
    <property type="entry name" value="TonB_dep_Rec_b-barrel"/>
    <property type="match status" value="1"/>
</dbReference>
<dbReference type="PROSITE" id="PS52016">
    <property type="entry name" value="TONB_DEPENDENT_REC_3"/>
    <property type="match status" value="1"/>
</dbReference>
<dbReference type="InterPro" id="IPR036942">
    <property type="entry name" value="Beta-barrel_TonB_sf"/>
</dbReference>
<name>A0ABW7G8E4_9BURK</name>
<keyword evidence="7 10" id="KW-0472">Membrane</keyword>
<keyword evidence="8 15" id="KW-0675">Receptor</keyword>
<reference evidence="15 16" key="1">
    <citation type="submission" date="2024-09" db="EMBL/GenBank/DDBJ databases">
        <title>Novel species of the genus Pelomonas and Roseateles isolated from streams.</title>
        <authorList>
            <person name="Lu H."/>
        </authorList>
    </citation>
    <scope>NUCLEOTIDE SEQUENCE [LARGE SCALE GENOMIC DNA]</scope>
    <source>
        <strain evidence="15 16">BYS96W</strain>
    </source>
</reference>
<feature type="domain" description="TonB-dependent receptor-like beta-barrel" evidence="13">
    <location>
        <begin position="248"/>
        <end position="680"/>
    </location>
</feature>
<keyword evidence="6 11" id="KW-0798">TonB box</keyword>
<keyword evidence="16" id="KW-1185">Reference proteome</keyword>
<proteinExistence type="inferred from homology"/>
<dbReference type="InterPro" id="IPR037066">
    <property type="entry name" value="Plug_dom_sf"/>
</dbReference>
<evidence type="ECO:0000256" key="8">
    <source>
        <dbReference type="ARBA" id="ARBA00023170"/>
    </source>
</evidence>
<evidence type="ECO:0000259" key="14">
    <source>
        <dbReference type="Pfam" id="PF07715"/>
    </source>
</evidence>
<dbReference type="SUPFAM" id="SSF56935">
    <property type="entry name" value="Porins"/>
    <property type="match status" value="1"/>
</dbReference>
<dbReference type="PANTHER" id="PTHR32552:SF90">
    <property type="entry name" value="METAL-PSEUDOPALINE RECEPTOR CNTO"/>
    <property type="match status" value="1"/>
</dbReference>
<evidence type="ECO:0000256" key="4">
    <source>
        <dbReference type="ARBA" id="ARBA00022452"/>
    </source>
</evidence>
<evidence type="ECO:0000313" key="15">
    <source>
        <dbReference type="EMBL" id="MFG6458139.1"/>
    </source>
</evidence>
<evidence type="ECO:0000259" key="13">
    <source>
        <dbReference type="Pfam" id="PF00593"/>
    </source>
</evidence>
<keyword evidence="12" id="KW-0732">Signal</keyword>
<comment type="subcellular location">
    <subcellularLocation>
        <location evidence="1 10">Cell outer membrane</location>
        <topology evidence="1 10">Multi-pass membrane protein</topology>
    </subcellularLocation>
</comment>
<dbReference type="RefSeq" id="WP_394488995.1">
    <property type="nucleotide sequence ID" value="NZ_JBIGIA010000011.1"/>
</dbReference>
<evidence type="ECO:0000256" key="3">
    <source>
        <dbReference type="ARBA" id="ARBA00022448"/>
    </source>
</evidence>
<dbReference type="InterPro" id="IPR039426">
    <property type="entry name" value="TonB-dep_rcpt-like"/>
</dbReference>
<evidence type="ECO:0000256" key="1">
    <source>
        <dbReference type="ARBA" id="ARBA00004571"/>
    </source>
</evidence>
<evidence type="ECO:0000256" key="5">
    <source>
        <dbReference type="ARBA" id="ARBA00022692"/>
    </source>
</evidence>
<sequence length="711" mass="76880">MGSRRPLLCATTAALLLPLASAPARSQPQPLVAAPGEAINQLETVRVAAARQPYRSLFVTGALKTDAAIRDLAQSVRVLPADLLVDAGVTRLSDALELGSGIAAQSNFGGLWDSYAVRGFTGDPNFGSDYLVNGFNYSRGYNGLRDTANTASIEVLKGPASALYGRGEPGGTVNIVTKKPTFVSERRLELSAGSADRRRATGDLSGPLSDQLAYRLNLASESGGSDRDQVRSERHLVAASLLWMIGTASTLSYEMELSRQQATLDRGIVAIRGRLGAVPRSRFLGEPGDGPHTTDTRGHQLFLQHEIDLDWSVQAGLSQRESSLEGVSTEGRFLLDDERSLARQRRSRDYAARDLSGRLELLGRLRTGTVKHQVLFGFDAYRFIDQRLQLRTTQAASIDILAPVYGQPAPPMTLNTWTREVQRSRSIYAQDQLDLAPRWKLLLGLRHDRYDQALLNRRNGITTAQSLGATSPRAGLVYQPGAALALYASLAGSFRPNSGVSRSFQAFPAERGRAAELGAKFDGVDGKFSATLALYRIAKNQVLTPDPLDPNNFSVPAGEVRSQGLELDAAGELLPGLRLSGALALTDARVHSDNNAFLVGRPLANVPRYSAHVLLVKAWLLGGQRATLGVGLHHTGAREGAVAPLVAADNFVLPAYTTFKLTGSLQLDRQTQLALDVENLFDRTYYASAYMQSWVMPGPGRRVTLSGRHSF</sequence>
<accession>A0ABW7G8E4</accession>
<feature type="chain" id="PRO_5045891558" evidence="12">
    <location>
        <begin position="27"/>
        <end position="711"/>
    </location>
</feature>
<comment type="caution">
    <text evidence="15">The sequence shown here is derived from an EMBL/GenBank/DDBJ whole genome shotgun (WGS) entry which is preliminary data.</text>
</comment>
<keyword evidence="5 10" id="KW-0812">Transmembrane</keyword>
<dbReference type="Proteomes" id="UP001606305">
    <property type="component" value="Unassembled WGS sequence"/>
</dbReference>
<organism evidence="15 16">
    <name type="scientific">Pelomonas nitida</name>
    <dbReference type="NCBI Taxonomy" id="3299027"/>
    <lineage>
        <taxon>Bacteria</taxon>
        <taxon>Pseudomonadati</taxon>
        <taxon>Pseudomonadota</taxon>
        <taxon>Betaproteobacteria</taxon>
        <taxon>Burkholderiales</taxon>
        <taxon>Sphaerotilaceae</taxon>
        <taxon>Roseateles</taxon>
    </lineage>
</organism>
<dbReference type="Pfam" id="PF07715">
    <property type="entry name" value="Plug"/>
    <property type="match status" value="1"/>
</dbReference>
<dbReference type="Gene3D" id="2.40.170.20">
    <property type="entry name" value="TonB-dependent receptor, beta-barrel domain"/>
    <property type="match status" value="1"/>
</dbReference>
<dbReference type="EMBL" id="JBIGIA010000011">
    <property type="protein sequence ID" value="MFG6458139.1"/>
    <property type="molecule type" value="Genomic_DNA"/>
</dbReference>
<gene>
    <name evidence="15" type="ORF">ACG00X_14970</name>
</gene>
<dbReference type="InterPro" id="IPR010105">
    <property type="entry name" value="TonB_sidphr_rcpt"/>
</dbReference>
<evidence type="ECO:0000313" key="16">
    <source>
        <dbReference type="Proteomes" id="UP001606305"/>
    </source>
</evidence>
<dbReference type="Gene3D" id="2.170.130.10">
    <property type="entry name" value="TonB-dependent receptor, plug domain"/>
    <property type="match status" value="1"/>
</dbReference>
<dbReference type="InterPro" id="IPR012910">
    <property type="entry name" value="Plug_dom"/>
</dbReference>
<evidence type="ECO:0000256" key="6">
    <source>
        <dbReference type="ARBA" id="ARBA00023077"/>
    </source>
</evidence>
<feature type="domain" description="TonB-dependent receptor plug" evidence="14">
    <location>
        <begin position="69"/>
        <end position="172"/>
    </location>
</feature>
<comment type="similarity">
    <text evidence="2 10 11">Belongs to the TonB-dependent receptor family.</text>
</comment>
<dbReference type="PANTHER" id="PTHR32552">
    <property type="entry name" value="FERRICHROME IRON RECEPTOR-RELATED"/>
    <property type="match status" value="1"/>
</dbReference>
<dbReference type="CDD" id="cd01347">
    <property type="entry name" value="ligand_gated_channel"/>
    <property type="match status" value="1"/>
</dbReference>
<dbReference type="NCBIfam" id="TIGR01783">
    <property type="entry name" value="TonB-siderophor"/>
    <property type="match status" value="1"/>
</dbReference>
<evidence type="ECO:0000256" key="11">
    <source>
        <dbReference type="RuleBase" id="RU003357"/>
    </source>
</evidence>
<dbReference type="InterPro" id="IPR000531">
    <property type="entry name" value="Beta-barrel_TonB"/>
</dbReference>